<dbReference type="AlphaFoldDB" id="A0A8D2AY75"/>
<evidence type="ECO:0000313" key="2">
    <source>
        <dbReference type="Proteomes" id="UP000694564"/>
    </source>
</evidence>
<proteinExistence type="predicted"/>
<keyword evidence="2" id="KW-1185">Reference proteome</keyword>
<organism evidence="1 2">
    <name type="scientific">Sciurus vulgaris</name>
    <name type="common">Eurasian red squirrel</name>
    <dbReference type="NCBI Taxonomy" id="55149"/>
    <lineage>
        <taxon>Eukaryota</taxon>
        <taxon>Metazoa</taxon>
        <taxon>Chordata</taxon>
        <taxon>Craniata</taxon>
        <taxon>Vertebrata</taxon>
        <taxon>Euteleostomi</taxon>
        <taxon>Mammalia</taxon>
        <taxon>Eutheria</taxon>
        <taxon>Euarchontoglires</taxon>
        <taxon>Glires</taxon>
        <taxon>Rodentia</taxon>
        <taxon>Sciuromorpha</taxon>
        <taxon>Sciuridae</taxon>
        <taxon>Sciurinae</taxon>
        <taxon>Sciurini</taxon>
        <taxon>Sciurus</taxon>
    </lineage>
</organism>
<accession>A0A8D2AY75</accession>
<protein>
    <submittedName>
        <fullName evidence="1">Uncharacterized protein</fullName>
    </submittedName>
</protein>
<reference evidence="1" key="1">
    <citation type="submission" date="2025-08" db="UniProtKB">
        <authorList>
            <consortium name="Ensembl"/>
        </authorList>
    </citation>
    <scope>IDENTIFICATION</scope>
</reference>
<evidence type="ECO:0000313" key="1">
    <source>
        <dbReference type="Ensembl" id="ENSSVLP00005008058.1"/>
    </source>
</evidence>
<dbReference type="Proteomes" id="UP000694564">
    <property type="component" value="Chromosome 6"/>
</dbReference>
<reference evidence="1" key="2">
    <citation type="submission" date="2025-09" db="UniProtKB">
        <authorList>
            <consortium name="Ensembl"/>
        </authorList>
    </citation>
    <scope>IDENTIFICATION</scope>
</reference>
<dbReference type="Ensembl" id="ENSSVLT00005008973.1">
    <property type="protein sequence ID" value="ENSSVLP00005008058.1"/>
    <property type="gene ID" value="ENSSVLG00005006579.1"/>
</dbReference>
<name>A0A8D2AY75_SCIVU</name>
<sequence>IGDAYKRLTRHRCRMVRRGIDAEPLYVGYCNHENKL</sequence>